<evidence type="ECO:0000313" key="1">
    <source>
        <dbReference type="EMBL" id="SFG54279.1"/>
    </source>
</evidence>
<dbReference type="AlphaFoldDB" id="A0A1I2SR77"/>
<dbReference type="RefSeq" id="WP_256259234.1">
    <property type="nucleotide sequence ID" value="NZ_FONR01000022.1"/>
</dbReference>
<organism evidence="1 2">
    <name type="scientific">Streptomyces mirabilis</name>
    <dbReference type="NCBI Taxonomy" id="68239"/>
    <lineage>
        <taxon>Bacteria</taxon>
        <taxon>Bacillati</taxon>
        <taxon>Actinomycetota</taxon>
        <taxon>Actinomycetes</taxon>
        <taxon>Kitasatosporales</taxon>
        <taxon>Streptomycetaceae</taxon>
        <taxon>Streptomyces</taxon>
    </lineage>
</organism>
<evidence type="ECO:0000313" key="2">
    <source>
        <dbReference type="Proteomes" id="UP000181942"/>
    </source>
</evidence>
<gene>
    <name evidence="1" type="ORF">SAMN02787118_122109</name>
</gene>
<reference evidence="1 2" key="1">
    <citation type="submission" date="2016-10" db="EMBL/GenBank/DDBJ databases">
        <authorList>
            <person name="de Groot N.N."/>
        </authorList>
    </citation>
    <scope>NUCLEOTIDE SEQUENCE [LARGE SCALE GENOMIC DNA]</scope>
    <source>
        <strain evidence="1 2">OK461</strain>
    </source>
</reference>
<dbReference type="EMBL" id="FONR01000022">
    <property type="protein sequence ID" value="SFG54279.1"/>
    <property type="molecule type" value="Genomic_DNA"/>
</dbReference>
<proteinExistence type="predicted"/>
<name>A0A1I2SR77_9ACTN</name>
<accession>A0A1I2SR77</accession>
<dbReference type="Proteomes" id="UP000181942">
    <property type="component" value="Unassembled WGS sequence"/>
</dbReference>
<sequence length="43" mass="4636">MLLLPAYDATIAALTALVEQQAVRVEELVGRVAQLERQLGKGT</sequence>
<protein>
    <submittedName>
        <fullName evidence="1">Uncharacterized protein</fullName>
    </submittedName>
</protein>